<dbReference type="GO" id="GO:0016740">
    <property type="term" value="F:transferase activity"/>
    <property type="evidence" value="ECO:0007669"/>
    <property type="project" value="UniProtKB-KW"/>
</dbReference>
<dbReference type="Pfam" id="PF10127">
    <property type="entry name" value="RlaP"/>
    <property type="match status" value="1"/>
</dbReference>
<evidence type="ECO:0000313" key="1">
    <source>
        <dbReference type="EMBL" id="MTU42244.1"/>
    </source>
</evidence>
<reference evidence="1 2" key="1">
    <citation type="journal article" date="2019" name="Nat. Med.">
        <title>A library of human gut bacterial isolates paired with longitudinal multiomics data enables mechanistic microbiome research.</title>
        <authorList>
            <person name="Poyet M."/>
            <person name="Groussin M."/>
            <person name="Gibbons S.M."/>
            <person name="Avila-Pacheco J."/>
            <person name="Jiang X."/>
            <person name="Kearney S.M."/>
            <person name="Perrotta A.R."/>
            <person name="Berdy B."/>
            <person name="Zhao S."/>
            <person name="Lieberman T.D."/>
            <person name="Swanson P.K."/>
            <person name="Smith M."/>
            <person name="Roesemann S."/>
            <person name="Alexander J.E."/>
            <person name="Rich S.A."/>
            <person name="Livny J."/>
            <person name="Vlamakis H."/>
            <person name="Clish C."/>
            <person name="Bullock K."/>
            <person name="Deik A."/>
            <person name="Scott J."/>
            <person name="Pierce K.A."/>
            <person name="Xavier R.J."/>
            <person name="Alm E.J."/>
        </authorList>
    </citation>
    <scope>NUCLEOTIDE SEQUENCE [LARGE SCALE GENOMIC DNA]</scope>
    <source>
        <strain evidence="1 2">BIOML-A2</strain>
    </source>
</reference>
<protein>
    <submittedName>
        <fullName evidence="1">Nucleotidyltransferase domain-containing protein</fullName>
    </submittedName>
</protein>
<dbReference type="PANTHER" id="PTHR34817:SF2">
    <property type="entry name" value="NUCLEOTIDYLTRANSFERASE"/>
    <property type="match status" value="1"/>
</dbReference>
<keyword evidence="1" id="KW-0808">Transferase</keyword>
<dbReference type="PANTHER" id="PTHR34817">
    <property type="entry name" value="NUCLEOTIDYLTRANSFERASE"/>
    <property type="match status" value="1"/>
</dbReference>
<dbReference type="AlphaFoldDB" id="A0A6I3RWX2"/>
<evidence type="ECO:0000313" key="2">
    <source>
        <dbReference type="Proteomes" id="UP000462362"/>
    </source>
</evidence>
<sequence>MKKEICSTLAEIEKQHNVKILYACESGSRAWGFPSPDSDFDVRYLYIRPLESYLKLFPARDVIEGPIDEVKDFVGWDLQKALKLLMKGNAPLIEWLHSPIVYRENFWLRENLIKLFNEHSDFNALYRGYFGLAMNNFKAYLTGETVKPKKYLYVLRSIMACEWIKQKNSIPPVLFRELYEDVLTPSAPIYSELEKLLKIKVEAKERTAGAHFAVVDEFIDEFFSESKGPLLSSKESVNVDKYDKFFLECLRREN</sequence>
<accession>A0A6I3RWX2</accession>
<dbReference type="EMBL" id="WNCL01000002">
    <property type="protein sequence ID" value="MTU42244.1"/>
    <property type="molecule type" value="Genomic_DNA"/>
</dbReference>
<dbReference type="RefSeq" id="WP_155165081.1">
    <property type="nucleotide sequence ID" value="NZ_DBGEHT010000089.1"/>
</dbReference>
<dbReference type="InterPro" id="IPR018775">
    <property type="entry name" value="RlaP"/>
</dbReference>
<gene>
    <name evidence="1" type="ORF">GMD42_01130</name>
</gene>
<proteinExistence type="predicted"/>
<organism evidence="1 2">
    <name type="scientific">Parasutterella excrementihominis</name>
    <dbReference type="NCBI Taxonomy" id="487175"/>
    <lineage>
        <taxon>Bacteria</taxon>
        <taxon>Pseudomonadati</taxon>
        <taxon>Pseudomonadota</taxon>
        <taxon>Betaproteobacteria</taxon>
        <taxon>Burkholderiales</taxon>
        <taxon>Sutterellaceae</taxon>
        <taxon>Parasutterella</taxon>
    </lineage>
</organism>
<name>A0A6I3RWX2_9BURK</name>
<comment type="caution">
    <text evidence="1">The sequence shown here is derived from an EMBL/GenBank/DDBJ whole genome shotgun (WGS) entry which is preliminary data.</text>
</comment>
<dbReference type="Proteomes" id="UP000462362">
    <property type="component" value="Unassembled WGS sequence"/>
</dbReference>